<sequence length="113" mass="13731">MSKVRNKFPLTELANKYNFIRELDLYKFYKELDKLYKDEGNLNLRDTFSHLGVEDPDLMKFLKKITRILKGLSNQEIFVDKLTKKKDKHCIYLKYWLYDKLIIDGLQKHDIKR</sequence>
<dbReference type="Proteomes" id="UP000078550">
    <property type="component" value="Unassembled WGS sequence"/>
</dbReference>
<dbReference type="EMBL" id="FLRE01001483">
    <property type="protein sequence ID" value="SBT56662.1"/>
    <property type="molecule type" value="Genomic_DNA"/>
</dbReference>
<dbReference type="Pfam" id="PF05795">
    <property type="entry name" value="Plasmodium_Vir"/>
    <property type="match status" value="1"/>
</dbReference>
<name>A0A1A9AKP7_PLAOA</name>
<evidence type="ECO:0000313" key="1">
    <source>
        <dbReference type="EMBL" id="SBT56662.1"/>
    </source>
</evidence>
<gene>
    <name evidence="1" type="ORF">POVWA2_074640</name>
</gene>
<organism evidence="1 2">
    <name type="scientific">Plasmodium ovale wallikeri</name>
    <dbReference type="NCBI Taxonomy" id="864142"/>
    <lineage>
        <taxon>Eukaryota</taxon>
        <taxon>Sar</taxon>
        <taxon>Alveolata</taxon>
        <taxon>Apicomplexa</taxon>
        <taxon>Aconoidasida</taxon>
        <taxon>Haemosporida</taxon>
        <taxon>Plasmodiidae</taxon>
        <taxon>Plasmodium</taxon>
        <taxon>Plasmodium (Plasmodium)</taxon>
    </lineage>
</organism>
<dbReference type="AlphaFoldDB" id="A0A1A9AKP7"/>
<reference evidence="2" key="1">
    <citation type="submission" date="2016-05" db="EMBL/GenBank/DDBJ databases">
        <authorList>
            <person name="Naeem Raeece"/>
        </authorList>
    </citation>
    <scope>NUCLEOTIDE SEQUENCE [LARGE SCALE GENOMIC DNA]</scope>
</reference>
<accession>A0A1A9AKP7</accession>
<dbReference type="InterPro" id="IPR008780">
    <property type="entry name" value="Plasmodium_Vir"/>
</dbReference>
<protein>
    <submittedName>
        <fullName evidence="1">PIR Superfamily Protein</fullName>
    </submittedName>
</protein>
<evidence type="ECO:0000313" key="2">
    <source>
        <dbReference type="Proteomes" id="UP000078550"/>
    </source>
</evidence>
<proteinExistence type="predicted"/>